<comment type="caution">
    <text evidence="1">The sequence shown here is derived from an EMBL/GenBank/DDBJ whole genome shotgun (WGS) entry which is preliminary data.</text>
</comment>
<dbReference type="RefSeq" id="WP_207212584.1">
    <property type="nucleotide sequence ID" value="NZ_BMDU01000004.1"/>
</dbReference>
<proteinExistence type="predicted"/>
<sequence>MADASILTDNSRDEKRAFTVCRVQLGGEALYDLRDGADKVPLAITEWLDVVSPLA</sequence>
<evidence type="ECO:0000313" key="1">
    <source>
        <dbReference type="EMBL" id="GFZ90230.1"/>
    </source>
</evidence>
<evidence type="ECO:0000313" key="2">
    <source>
        <dbReference type="Proteomes" id="UP000628109"/>
    </source>
</evidence>
<gene>
    <name evidence="1" type="ORF">GCM10019071_20300</name>
</gene>
<dbReference type="EMBL" id="BMDU01000004">
    <property type="protein sequence ID" value="GFZ90230.1"/>
    <property type="molecule type" value="Genomic_DNA"/>
</dbReference>
<reference evidence="2" key="1">
    <citation type="journal article" date="2019" name="Int. J. Syst. Evol. Microbiol.">
        <title>The Global Catalogue of Microorganisms (GCM) 10K type strain sequencing project: providing services to taxonomists for standard genome sequencing and annotation.</title>
        <authorList>
            <consortium name="The Broad Institute Genomics Platform"/>
            <consortium name="The Broad Institute Genome Sequencing Center for Infectious Disease"/>
            <person name="Wu L."/>
            <person name="Ma J."/>
        </authorList>
    </citation>
    <scope>NUCLEOTIDE SEQUENCE [LARGE SCALE GENOMIC DNA]</scope>
    <source>
        <strain evidence="2">CCM 7327</strain>
    </source>
</reference>
<keyword evidence="2" id="KW-1185">Reference proteome</keyword>
<organism evidence="1 2">
    <name type="scientific">Sphingobium fuliginis (strain ATCC 27551)</name>
    <dbReference type="NCBI Taxonomy" id="336203"/>
    <lineage>
        <taxon>Bacteria</taxon>
        <taxon>Pseudomonadati</taxon>
        <taxon>Pseudomonadota</taxon>
        <taxon>Alphaproteobacteria</taxon>
        <taxon>Sphingomonadales</taxon>
        <taxon>Sphingomonadaceae</taxon>
        <taxon>Sphingobium</taxon>
    </lineage>
</organism>
<accession>A0ABQ1EW97</accession>
<name>A0ABQ1EW97_SPHSA</name>
<protein>
    <submittedName>
        <fullName evidence="1">Uncharacterized protein</fullName>
    </submittedName>
</protein>
<dbReference type="Proteomes" id="UP000628109">
    <property type="component" value="Unassembled WGS sequence"/>
</dbReference>